<evidence type="ECO:0000256" key="3">
    <source>
        <dbReference type="ARBA" id="ARBA00022473"/>
    </source>
</evidence>
<dbReference type="NCBIfam" id="TIGR01624">
    <property type="entry name" value="LRP1_Cterm"/>
    <property type="match status" value="1"/>
</dbReference>
<comment type="caution">
    <text evidence="12">The sequence shown here is derived from an EMBL/GenBank/DDBJ whole genome shotgun (WGS) entry which is preliminary data.</text>
</comment>
<keyword evidence="6" id="KW-0073">Auxin biosynthesis</keyword>
<evidence type="ECO:0000256" key="2">
    <source>
        <dbReference type="ARBA" id="ARBA00006911"/>
    </source>
</evidence>
<feature type="region of interest" description="Disordered" evidence="11">
    <location>
        <begin position="108"/>
        <end position="138"/>
    </location>
</feature>
<comment type="subcellular location">
    <subcellularLocation>
        <location evidence="1">Nucleus</location>
    </subcellularLocation>
</comment>
<dbReference type="GO" id="GO:0046872">
    <property type="term" value="F:metal ion binding"/>
    <property type="evidence" value="ECO:0007669"/>
    <property type="project" value="UniProtKB-KW"/>
</dbReference>
<accession>A0AAV8SV88</accession>
<comment type="similarity">
    <text evidence="2">Belongs to the SHI protein family.</text>
</comment>
<dbReference type="AlphaFoldDB" id="A0AAV8SV88"/>
<dbReference type="GO" id="GO:0005634">
    <property type="term" value="C:nucleus"/>
    <property type="evidence" value="ECO:0007669"/>
    <property type="project" value="UniProtKB-SubCell"/>
</dbReference>
<evidence type="ECO:0000256" key="7">
    <source>
        <dbReference type="ARBA" id="ARBA00023125"/>
    </source>
</evidence>
<evidence type="ECO:0000256" key="6">
    <source>
        <dbReference type="ARBA" id="ARBA00023070"/>
    </source>
</evidence>
<dbReference type="GO" id="GO:0045893">
    <property type="term" value="P:positive regulation of DNA-templated transcription"/>
    <property type="evidence" value="ECO:0007669"/>
    <property type="project" value="TreeGrafter"/>
</dbReference>
<keyword evidence="10" id="KW-0927">Auxin signaling pathway</keyword>
<protein>
    <submittedName>
        <fullName evidence="12">Uncharacterized protein</fullName>
    </submittedName>
</protein>
<organism evidence="12 13">
    <name type="scientific">Erythroxylum novogranatense</name>
    <dbReference type="NCBI Taxonomy" id="1862640"/>
    <lineage>
        <taxon>Eukaryota</taxon>
        <taxon>Viridiplantae</taxon>
        <taxon>Streptophyta</taxon>
        <taxon>Embryophyta</taxon>
        <taxon>Tracheophyta</taxon>
        <taxon>Spermatophyta</taxon>
        <taxon>Magnoliopsida</taxon>
        <taxon>eudicotyledons</taxon>
        <taxon>Gunneridae</taxon>
        <taxon>Pentapetalae</taxon>
        <taxon>rosids</taxon>
        <taxon>fabids</taxon>
        <taxon>Malpighiales</taxon>
        <taxon>Erythroxylaceae</taxon>
        <taxon>Erythroxylum</taxon>
    </lineage>
</organism>
<gene>
    <name evidence="12" type="ORF">K2173_024380</name>
</gene>
<evidence type="ECO:0000256" key="8">
    <source>
        <dbReference type="ARBA" id="ARBA00023159"/>
    </source>
</evidence>
<name>A0AAV8SV88_9ROSI</name>
<feature type="compositionally biased region" description="Basic and acidic residues" evidence="11">
    <location>
        <begin position="114"/>
        <end position="124"/>
    </location>
</feature>
<dbReference type="GO" id="GO:0009734">
    <property type="term" value="P:auxin-activated signaling pathway"/>
    <property type="evidence" value="ECO:0007669"/>
    <property type="project" value="UniProtKB-KW"/>
</dbReference>
<dbReference type="PANTHER" id="PTHR31604:SF28">
    <property type="entry name" value="PROTEIN SHI RELATED SEQUENCE 6"/>
    <property type="match status" value="1"/>
</dbReference>
<dbReference type="NCBIfam" id="TIGR01623">
    <property type="entry name" value="put_zinc_LRP1"/>
    <property type="match status" value="1"/>
</dbReference>
<keyword evidence="4" id="KW-0479">Metal-binding</keyword>
<sequence length="226" mass="24763">MLGLHNIFLVAPPSSSFQQPDQNQQHVVGQCNASSSNSQVWTNQKTSFSREDAIIDLEGNEESYATSRVCKDCGNRAKKECEHRRCRTCCRSRGLACATHVRSTWVSAARRRERQSDVGGDRDLSAGSSSGGKRPREHVAANSNSFSTSHNSSLHQDASFKQALPGQVRAPAVFRSVRVTAMNDGEVEIAYQAMVKISGHVFKGFLYDQGIAENDEVPCISPTSNE</sequence>
<dbReference type="InterPro" id="IPR007818">
    <property type="entry name" value="SHI"/>
</dbReference>
<dbReference type="GO" id="GO:0003677">
    <property type="term" value="F:DNA binding"/>
    <property type="evidence" value="ECO:0007669"/>
    <property type="project" value="UniProtKB-KW"/>
</dbReference>
<reference evidence="12 13" key="1">
    <citation type="submission" date="2021-09" db="EMBL/GenBank/DDBJ databases">
        <title>Genomic insights and catalytic innovation underlie evolution of tropane alkaloids biosynthesis.</title>
        <authorList>
            <person name="Wang Y.-J."/>
            <person name="Tian T."/>
            <person name="Huang J.-P."/>
            <person name="Huang S.-X."/>
        </authorList>
    </citation>
    <scope>NUCLEOTIDE SEQUENCE [LARGE SCALE GENOMIC DNA]</scope>
    <source>
        <strain evidence="12">KIB-2018</strain>
        <tissue evidence="12">Leaf</tissue>
    </source>
</reference>
<evidence type="ECO:0000256" key="1">
    <source>
        <dbReference type="ARBA" id="ARBA00004123"/>
    </source>
</evidence>
<evidence type="ECO:0000313" key="13">
    <source>
        <dbReference type="Proteomes" id="UP001159364"/>
    </source>
</evidence>
<dbReference type="GO" id="GO:0003700">
    <property type="term" value="F:DNA-binding transcription factor activity"/>
    <property type="evidence" value="ECO:0007669"/>
    <property type="project" value="InterPro"/>
</dbReference>
<evidence type="ECO:0000313" key="12">
    <source>
        <dbReference type="EMBL" id="KAJ8755835.1"/>
    </source>
</evidence>
<dbReference type="Proteomes" id="UP001159364">
    <property type="component" value="Linkage Group LG09"/>
</dbReference>
<dbReference type="InterPro" id="IPR006511">
    <property type="entry name" value="SHI_C"/>
</dbReference>
<dbReference type="GO" id="GO:0009851">
    <property type="term" value="P:auxin biosynthetic process"/>
    <property type="evidence" value="ECO:0007669"/>
    <property type="project" value="UniProtKB-KW"/>
</dbReference>
<dbReference type="Pfam" id="PF05142">
    <property type="entry name" value="DUF702"/>
    <property type="match status" value="1"/>
</dbReference>
<keyword evidence="3" id="KW-0217">Developmental protein</keyword>
<evidence type="ECO:0000256" key="5">
    <source>
        <dbReference type="ARBA" id="ARBA00022833"/>
    </source>
</evidence>
<keyword evidence="13" id="KW-1185">Reference proteome</keyword>
<keyword evidence="9" id="KW-0539">Nucleus</keyword>
<dbReference type="EMBL" id="JAIWQS010000009">
    <property type="protein sequence ID" value="KAJ8755835.1"/>
    <property type="molecule type" value="Genomic_DNA"/>
</dbReference>
<keyword evidence="5" id="KW-0862">Zinc</keyword>
<proteinExistence type="inferred from homology"/>
<keyword evidence="8" id="KW-0010">Activator</keyword>
<keyword evidence="7" id="KW-0238">DNA-binding</keyword>
<evidence type="ECO:0000256" key="10">
    <source>
        <dbReference type="ARBA" id="ARBA00023294"/>
    </source>
</evidence>
<dbReference type="InterPro" id="IPR006510">
    <property type="entry name" value="Znf_LRP1"/>
</dbReference>
<evidence type="ECO:0000256" key="11">
    <source>
        <dbReference type="SAM" id="MobiDB-lite"/>
    </source>
</evidence>
<dbReference type="PANTHER" id="PTHR31604">
    <property type="entry name" value="PROTEIN LATERAL ROOT PRIMORDIUM 1"/>
    <property type="match status" value="1"/>
</dbReference>
<evidence type="ECO:0000256" key="9">
    <source>
        <dbReference type="ARBA" id="ARBA00023242"/>
    </source>
</evidence>
<evidence type="ECO:0000256" key="4">
    <source>
        <dbReference type="ARBA" id="ARBA00022723"/>
    </source>
</evidence>